<dbReference type="SMART" id="SM00493">
    <property type="entry name" value="TOPRIM"/>
    <property type="match status" value="1"/>
</dbReference>
<dbReference type="Gene3D" id="1.10.290.10">
    <property type="entry name" value="Topoisomerase I, domain 4"/>
    <property type="match status" value="1"/>
</dbReference>
<name>A0A6C0AXY8_9ZZZZ</name>
<accession>A0A6C0AXY8</accession>
<evidence type="ECO:0000256" key="4">
    <source>
        <dbReference type="ARBA" id="ARBA00023029"/>
    </source>
</evidence>
<reference evidence="9" key="1">
    <citation type="journal article" date="2020" name="Nature">
        <title>Giant virus diversity and host interactions through global metagenomics.</title>
        <authorList>
            <person name="Schulz F."/>
            <person name="Roux S."/>
            <person name="Paez-Espino D."/>
            <person name="Jungbluth S."/>
            <person name="Walsh D.A."/>
            <person name="Denef V.J."/>
            <person name="McMahon K.D."/>
            <person name="Konstantinidis K.T."/>
            <person name="Eloe-Fadrosh E.A."/>
            <person name="Kyrpides N.C."/>
            <person name="Woyke T."/>
        </authorList>
    </citation>
    <scope>NUCLEOTIDE SEQUENCE</scope>
    <source>
        <strain evidence="9">GVMAG-S-ERX555965-48</strain>
    </source>
</reference>
<dbReference type="InterPro" id="IPR013826">
    <property type="entry name" value="Topo_IA_cen_sub3"/>
</dbReference>
<evidence type="ECO:0000256" key="5">
    <source>
        <dbReference type="ARBA" id="ARBA00023125"/>
    </source>
</evidence>
<dbReference type="SMART" id="SM00437">
    <property type="entry name" value="TOP1Ac"/>
    <property type="match status" value="1"/>
</dbReference>
<keyword evidence="4" id="KW-0799">Topoisomerase</keyword>
<dbReference type="SUPFAM" id="SSF56712">
    <property type="entry name" value="Prokaryotic type I DNA topoisomerase"/>
    <property type="match status" value="1"/>
</dbReference>
<dbReference type="Pfam" id="PF01131">
    <property type="entry name" value="Topoisom_bac"/>
    <property type="match status" value="1"/>
</dbReference>
<comment type="similarity">
    <text evidence="2">Belongs to the type IA topoisomerase family.</text>
</comment>
<dbReference type="EC" id="5.6.2.1" evidence="3"/>
<dbReference type="Gene3D" id="3.40.50.140">
    <property type="match status" value="1"/>
</dbReference>
<evidence type="ECO:0000256" key="3">
    <source>
        <dbReference type="ARBA" id="ARBA00012891"/>
    </source>
</evidence>
<evidence type="ECO:0000256" key="2">
    <source>
        <dbReference type="ARBA" id="ARBA00009446"/>
    </source>
</evidence>
<proteinExistence type="inferred from homology"/>
<protein>
    <recommendedName>
        <fullName evidence="3">DNA topoisomerase</fullName>
        <ecNumber evidence="3">5.6.2.1</ecNumber>
    </recommendedName>
</protein>
<dbReference type="Pfam" id="PF01751">
    <property type="entry name" value="Toprim"/>
    <property type="match status" value="1"/>
</dbReference>
<evidence type="ECO:0000256" key="1">
    <source>
        <dbReference type="ARBA" id="ARBA00000213"/>
    </source>
</evidence>
<evidence type="ECO:0000256" key="6">
    <source>
        <dbReference type="ARBA" id="ARBA00023235"/>
    </source>
</evidence>
<dbReference type="InterPro" id="IPR006171">
    <property type="entry name" value="TOPRIM_dom"/>
</dbReference>
<keyword evidence="6" id="KW-0413">Isomerase</keyword>
<dbReference type="InterPro" id="IPR023406">
    <property type="entry name" value="Topo_IA_AS"/>
</dbReference>
<evidence type="ECO:0000259" key="8">
    <source>
        <dbReference type="PROSITE" id="PS52039"/>
    </source>
</evidence>
<dbReference type="InterPro" id="IPR023405">
    <property type="entry name" value="Topo_IA_core_domain"/>
</dbReference>
<sequence>MSILVIVESPAKCKKIEQYLGSSYKCMASYGHFRNCKSLKNIDYNSKFAITFEPMEEKKSQIEKLRTAINKSKEVIIATDDDREGEAIGWHILDHFKLPLKTKRIIFHEITESALKQSIQNPTIVNMNKVYSQQARQVLDLMVGFTISPLLWKYISRTQGLSAGRCQTPALKLVYENHIENQQKELKMSYKTIGYFMSKNFEYELNKELLTKKSVLEFLELSKTFVHLYNKKNPVRFVTAPPLPLHTSSIQQLINTQYHYSPKDIMQSCQVLYEKGYITYMRTDNKCYSKEFIQSAQNFITDNYGDNFNSTSINNITIQENSSEAHEAIRPTNILMNTCKDSSCSKRDTNVYQFIYNHTLKSCMADAYGKKLKTTISAPLNYEYNHTEKIYEFLGWKIVDGESEENYYTYFKQLKNDMEVTYNKIHSKVQHKNVGSHLSEANLVQLLEKKGIGRPSTFSSLVEKIQTRGYVKKTNIAAKKVKTKEYTLENKSINELDQIKEVGGEKKRLVIQSIGLLICEWLYENHDSLFNFEYTSKMEEKLDLISKNNLTYYDICKEIHEYLSSIETDSKKMEKQIDDNHSLIYGKNGFVIKTKEQNKTVFKAVKPNIDFQNVENFTLDEILDGSNEKNVGTFRNIDIIIKKGKFGPYFNFENKNYSLSSIEKYFEQITIADVISIIQNYNSNEQQSNIIKQLDDNLSIRNGKFGHYLYYKTIKMKKPSFTSLQKCNFDYENTDDVSFFYKYIELSKNKNKKKY</sequence>
<dbReference type="InterPro" id="IPR013497">
    <property type="entry name" value="Topo_IA_cen"/>
</dbReference>
<feature type="domain" description="Topo IA-type catalytic" evidence="8">
    <location>
        <begin position="126"/>
        <end position="567"/>
    </location>
</feature>
<dbReference type="CDD" id="cd00186">
    <property type="entry name" value="TOP1Ac"/>
    <property type="match status" value="1"/>
</dbReference>
<keyword evidence="5" id="KW-0238">DNA-binding</keyword>
<organism evidence="9">
    <name type="scientific">viral metagenome</name>
    <dbReference type="NCBI Taxonomy" id="1070528"/>
    <lineage>
        <taxon>unclassified sequences</taxon>
        <taxon>metagenomes</taxon>
        <taxon>organismal metagenomes</taxon>
    </lineage>
</organism>
<dbReference type="AlphaFoldDB" id="A0A6C0AXY8"/>
<dbReference type="Gene3D" id="2.70.20.10">
    <property type="entry name" value="Topoisomerase I, domain 3"/>
    <property type="match status" value="1"/>
</dbReference>
<dbReference type="InterPro" id="IPR013825">
    <property type="entry name" value="Topo_IA_cen_sub2"/>
</dbReference>
<dbReference type="InterPro" id="IPR013824">
    <property type="entry name" value="Topo_IA_cen_sub1"/>
</dbReference>
<comment type="catalytic activity">
    <reaction evidence="1">
        <text>ATP-independent breakage of single-stranded DNA, followed by passage and rejoining.</text>
        <dbReference type="EC" id="5.6.2.1"/>
    </reaction>
</comment>
<dbReference type="PANTHER" id="PTHR42785:SF1">
    <property type="entry name" value="DNA TOPOISOMERASE"/>
    <property type="match status" value="1"/>
</dbReference>
<dbReference type="PROSITE" id="PS00396">
    <property type="entry name" value="TOPO_IA_1"/>
    <property type="match status" value="1"/>
</dbReference>
<dbReference type="PRINTS" id="PR00417">
    <property type="entry name" value="PRTPISMRASEI"/>
</dbReference>
<dbReference type="InterPro" id="IPR003602">
    <property type="entry name" value="Topo_IA_DNA-bd_dom"/>
</dbReference>
<dbReference type="SMART" id="SM00436">
    <property type="entry name" value="TOP1Bc"/>
    <property type="match status" value="1"/>
</dbReference>
<dbReference type="EMBL" id="MN738772">
    <property type="protein sequence ID" value="QHS84095.1"/>
    <property type="molecule type" value="Genomic_DNA"/>
</dbReference>
<evidence type="ECO:0000259" key="7">
    <source>
        <dbReference type="PROSITE" id="PS50880"/>
    </source>
</evidence>
<dbReference type="GO" id="GO:0003917">
    <property type="term" value="F:DNA topoisomerase type I (single strand cut, ATP-independent) activity"/>
    <property type="evidence" value="ECO:0007669"/>
    <property type="project" value="UniProtKB-EC"/>
</dbReference>
<dbReference type="Gene3D" id="1.10.460.10">
    <property type="entry name" value="Topoisomerase I, domain 2"/>
    <property type="match status" value="1"/>
</dbReference>
<dbReference type="InterPro" id="IPR000380">
    <property type="entry name" value="Topo_IA"/>
</dbReference>
<dbReference type="GO" id="GO:0006265">
    <property type="term" value="P:DNA topological change"/>
    <property type="evidence" value="ECO:0007669"/>
    <property type="project" value="InterPro"/>
</dbReference>
<evidence type="ECO:0000313" key="9">
    <source>
        <dbReference type="EMBL" id="QHS84095.1"/>
    </source>
</evidence>
<dbReference type="PANTHER" id="PTHR42785">
    <property type="entry name" value="DNA TOPOISOMERASE, TYPE IA, CORE"/>
    <property type="match status" value="1"/>
</dbReference>
<dbReference type="InterPro" id="IPR003601">
    <property type="entry name" value="Topo_IA_2"/>
</dbReference>
<dbReference type="GO" id="GO:0003677">
    <property type="term" value="F:DNA binding"/>
    <property type="evidence" value="ECO:0007669"/>
    <property type="project" value="UniProtKB-KW"/>
</dbReference>
<feature type="domain" description="Toprim" evidence="7">
    <location>
        <begin position="2"/>
        <end position="111"/>
    </location>
</feature>
<dbReference type="PROSITE" id="PS50880">
    <property type="entry name" value="TOPRIM"/>
    <property type="match status" value="1"/>
</dbReference>
<dbReference type="PROSITE" id="PS52039">
    <property type="entry name" value="TOPO_IA_2"/>
    <property type="match status" value="1"/>
</dbReference>